<evidence type="ECO:0000259" key="2">
    <source>
        <dbReference type="Pfam" id="PF14285"/>
    </source>
</evidence>
<dbReference type="Pfam" id="PF14285">
    <property type="entry name" value="DUF4367"/>
    <property type="match status" value="1"/>
</dbReference>
<keyword evidence="1" id="KW-0472">Membrane</keyword>
<dbReference type="EMBL" id="QGQD01000105">
    <property type="protein sequence ID" value="TLC98086.1"/>
    <property type="molecule type" value="Genomic_DNA"/>
</dbReference>
<proteinExistence type="predicted"/>
<feature type="transmembrane region" description="Helical" evidence="1">
    <location>
        <begin position="55"/>
        <end position="79"/>
    </location>
</feature>
<dbReference type="Proteomes" id="UP000306509">
    <property type="component" value="Unassembled WGS sequence"/>
</dbReference>
<sequence>MGEKMGKLYSEEEAKKILKEEITTSNVVDQKMNQAYQEIRSKKTGRGKRRAYKKVVVAAAAAALIATTSLVALAANGFFQKEVVESNDSVSYKFTVDYELSANKIDVKPGYLPEGYTTEFAENKFCKEDSWGNGISIIPMTTVDIDRINNEFSVDKIENVEKTTLNGMEAHVITVKEAEKYRRGNCVLLFNPEDGYVIEVWGFYDVPVDELKKVADQLIIEKSQDETVALPTAEELEKEKEMQLEDQKRVEQYQKAKEAGVGEDRIVPIGQEIKAQDFDDDELAAEGGGFNKFGYTIESAQYVDTIAEYPKENFYNYDEDIASCLNEDGSLRDHLRQKMSEDGKLNVDESTEESVGSKFLVVDVQVKNYAEKAVDAPLYLNIARLQQRADGTYDQDSKWEYMPVPMENWPILEMPVYFDKPQNVEGNDRIHQFFFRTIQPGETLSYTLMYVIDDDMTGEIFLAPPITSADAELTTQYFSLKTN</sequence>
<dbReference type="AlphaFoldDB" id="A0A4U8Q0K7"/>
<feature type="domain" description="DUF4367" evidence="2">
    <location>
        <begin position="107"/>
        <end position="217"/>
    </location>
</feature>
<protein>
    <recommendedName>
        <fullName evidence="2">DUF4367 domain-containing protein</fullName>
    </recommendedName>
</protein>
<evidence type="ECO:0000313" key="3">
    <source>
        <dbReference type="EMBL" id="TLC98086.1"/>
    </source>
</evidence>
<dbReference type="InterPro" id="IPR025377">
    <property type="entry name" value="DUF4367"/>
</dbReference>
<keyword evidence="4" id="KW-1185">Reference proteome</keyword>
<name>A0A4U8Q0K7_9FIRM</name>
<comment type="caution">
    <text evidence="3">The sequence shown here is derived from an EMBL/GenBank/DDBJ whole genome shotgun (WGS) entry which is preliminary data.</text>
</comment>
<accession>A0A4U8Q0K7</accession>
<organism evidence="3 4">
    <name type="scientific">Robinsoniella peoriensis</name>
    <dbReference type="NCBI Taxonomy" id="180332"/>
    <lineage>
        <taxon>Bacteria</taxon>
        <taxon>Bacillati</taxon>
        <taxon>Bacillota</taxon>
        <taxon>Clostridia</taxon>
        <taxon>Lachnospirales</taxon>
        <taxon>Lachnospiraceae</taxon>
        <taxon>Robinsoniella</taxon>
    </lineage>
</organism>
<evidence type="ECO:0000313" key="4">
    <source>
        <dbReference type="Proteomes" id="UP000306509"/>
    </source>
</evidence>
<evidence type="ECO:0000256" key="1">
    <source>
        <dbReference type="SAM" id="Phobius"/>
    </source>
</evidence>
<keyword evidence="1" id="KW-1133">Transmembrane helix</keyword>
<reference evidence="3 4" key="1">
    <citation type="journal article" date="2019" name="Anaerobe">
        <title>Detection of Robinsoniella peoriensis in multiple bone samples of a trauma patient.</title>
        <authorList>
            <person name="Schrottner P."/>
            <person name="Hartwich K."/>
            <person name="Bunk B."/>
            <person name="Schober I."/>
            <person name="Helbig S."/>
            <person name="Rudolph W.W."/>
            <person name="Gunzer F."/>
        </authorList>
    </citation>
    <scope>NUCLEOTIDE SEQUENCE [LARGE SCALE GENOMIC DNA]</scope>
    <source>
        <strain evidence="3 4">DSM 106044</strain>
    </source>
</reference>
<keyword evidence="1" id="KW-0812">Transmembrane</keyword>
<gene>
    <name evidence="3" type="ORF">DSM106044_05150</name>
</gene>